<evidence type="ECO:0000313" key="3">
    <source>
        <dbReference type="EnsemblMetazoa" id="CJA10908.1"/>
    </source>
</evidence>
<dbReference type="EnsemblMetazoa" id="CJA10908.1">
    <property type="protein sequence ID" value="CJA10908.1"/>
    <property type="gene ID" value="WBGene00130112"/>
</dbReference>
<dbReference type="InterPro" id="IPR016187">
    <property type="entry name" value="CTDL_fold"/>
</dbReference>
<protein>
    <submittedName>
        <fullName evidence="3">C-type lectin domain-containing protein</fullName>
    </submittedName>
</protein>
<dbReference type="PANTHER" id="PTHR22803">
    <property type="entry name" value="MANNOSE, PHOSPHOLIPASE, LECTIN RECEPTOR RELATED"/>
    <property type="match status" value="1"/>
</dbReference>
<dbReference type="InterPro" id="IPR001304">
    <property type="entry name" value="C-type_lectin-like"/>
</dbReference>
<organism evidence="3 4">
    <name type="scientific">Caenorhabditis japonica</name>
    <dbReference type="NCBI Taxonomy" id="281687"/>
    <lineage>
        <taxon>Eukaryota</taxon>
        <taxon>Metazoa</taxon>
        <taxon>Ecdysozoa</taxon>
        <taxon>Nematoda</taxon>
        <taxon>Chromadorea</taxon>
        <taxon>Rhabditida</taxon>
        <taxon>Rhabditina</taxon>
        <taxon>Rhabditomorpha</taxon>
        <taxon>Rhabditoidea</taxon>
        <taxon>Rhabditidae</taxon>
        <taxon>Peloderinae</taxon>
        <taxon>Caenorhabditis</taxon>
    </lineage>
</organism>
<evidence type="ECO:0000259" key="2">
    <source>
        <dbReference type="PROSITE" id="PS50041"/>
    </source>
</evidence>
<accession>A0A8R1DU97</accession>
<feature type="signal peptide" evidence="1">
    <location>
        <begin position="1"/>
        <end position="16"/>
    </location>
</feature>
<dbReference type="CDD" id="cd00037">
    <property type="entry name" value="CLECT"/>
    <property type="match status" value="1"/>
</dbReference>
<sequence length="164" mass="18544">MLRLLALAIFPILVVSQCQPGDYPFETNCFSFHRVQGSFDETNRICSKTLGGSLVKIINIIENNWIQKLAVDNLDADYDFFWTGGSDQNHVGDWRWTDGSPFNFTRWANGEPLEDRHCSTMQVSTGLWFTSICDLKWQFICQYPQNGGGTVSPFSCPPCPTCSN</sequence>
<feature type="chain" id="PRO_5035906997" evidence="1">
    <location>
        <begin position="17"/>
        <end position="164"/>
    </location>
</feature>
<keyword evidence="1" id="KW-0732">Signal</keyword>
<dbReference type="SMART" id="SM00034">
    <property type="entry name" value="CLECT"/>
    <property type="match status" value="1"/>
</dbReference>
<dbReference type="AlphaFoldDB" id="A0A8R1DU97"/>
<evidence type="ECO:0000256" key="1">
    <source>
        <dbReference type="SAM" id="SignalP"/>
    </source>
</evidence>
<name>A0A8R1DU97_CAEJA</name>
<proteinExistence type="predicted"/>
<dbReference type="Gene3D" id="3.10.100.10">
    <property type="entry name" value="Mannose-Binding Protein A, subunit A"/>
    <property type="match status" value="1"/>
</dbReference>
<keyword evidence="4" id="KW-1185">Reference proteome</keyword>
<dbReference type="PROSITE" id="PS50041">
    <property type="entry name" value="C_TYPE_LECTIN_2"/>
    <property type="match status" value="1"/>
</dbReference>
<dbReference type="SUPFAM" id="SSF56436">
    <property type="entry name" value="C-type lectin-like"/>
    <property type="match status" value="1"/>
</dbReference>
<dbReference type="InterPro" id="IPR050111">
    <property type="entry name" value="C-type_lectin/snaclec_domain"/>
</dbReference>
<evidence type="ECO:0000313" key="4">
    <source>
        <dbReference type="Proteomes" id="UP000005237"/>
    </source>
</evidence>
<reference evidence="3" key="2">
    <citation type="submission" date="2022-06" db="UniProtKB">
        <authorList>
            <consortium name="EnsemblMetazoa"/>
        </authorList>
    </citation>
    <scope>IDENTIFICATION</scope>
    <source>
        <strain evidence="3">DF5081</strain>
    </source>
</reference>
<dbReference type="Proteomes" id="UP000005237">
    <property type="component" value="Unassembled WGS sequence"/>
</dbReference>
<dbReference type="Pfam" id="PF00059">
    <property type="entry name" value="Lectin_C"/>
    <property type="match status" value="1"/>
</dbReference>
<feature type="domain" description="C-type lectin" evidence="2">
    <location>
        <begin position="25"/>
        <end position="142"/>
    </location>
</feature>
<dbReference type="OMA" id="HWIWIST"/>
<dbReference type="InterPro" id="IPR016186">
    <property type="entry name" value="C-type_lectin-like/link_sf"/>
</dbReference>
<reference evidence="4" key="1">
    <citation type="submission" date="2010-08" db="EMBL/GenBank/DDBJ databases">
        <authorList>
            <consortium name="Caenorhabditis japonica Sequencing Consortium"/>
            <person name="Wilson R.K."/>
        </authorList>
    </citation>
    <scope>NUCLEOTIDE SEQUENCE [LARGE SCALE GENOMIC DNA]</scope>
    <source>
        <strain evidence="4">DF5081</strain>
    </source>
</reference>